<feature type="coiled-coil region" evidence="1">
    <location>
        <begin position="18"/>
        <end position="45"/>
    </location>
</feature>
<dbReference type="AlphaFoldDB" id="A0A6M1SH54"/>
<dbReference type="EMBL" id="JAALFG010000001">
    <property type="protein sequence ID" value="NGP16510.1"/>
    <property type="molecule type" value="Genomic_DNA"/>
</dbReference>
<evidence type="ECO:0000256" key="1">
    <source>
        <dbReference type="SAM" id="Coils"/>
    </source>
</evidence>
<comment type="caution">
    <text evidence="3">The sequence shown here is derived from an EMBL/GenBank/DDBJ whole genome shotgun (WGS) entry which is preliminary data.</text>
</comment>
<dbReference type="RefSeq" id="WP_164532765.1">
    <property type="nucleotide sequence ID" value="NZ_JAALFG010000001.1"/>
</dbReference>
<keyword evidence="2" id="KW-1133">Transmembrane helix</keyword>
<name>A0A6M1SH54_9HYPH</name>
<evidence type="ECO:0000313" key="4">
    <source>
        <dbReference type="Proteomes" id="UP000474802"/>
    </source>
</evidence>
<keyword evidence="2" id="KW-0472">Membrane</keyword>
<reference evidence="3 4" key="2">
    <citation type="submission" date="2020-03" db="EMBL/GenBank/DDBJ databases">
        <title>Devosia chinhatensis sp. nov., isolated from a hexachlorocyclohexane (HCH) dump site in India.</title>
        <authorList>
            <person name="Kumar M."/>
            <person name="Lal R."/>
        </authorList>
    </citation>
    <scope>NUCLEOTIDE SEQUENCE [LARGE SCALE GENOMIC DNA]</scope>
    <source>
        <strain evidence="3 4">H239</strain>
    </source>
</reference>
<keyword evidence="1" id="KW-0175">Coiled coil</keyword>
<protein>
    <recommendedName>
        <fullName evidence="5">DUF3618 domain-containing protein</fullName>
    </recommendedName>
</protein>
<evidence type="ECO:0000313" key="3">
    <source>
        <dbReference type="EMBL" id="NGP16510.1"/>
    </source>
</evidence>
<feature type="transmembrane region" description="Helical" evidence="2">
    <location>
        <begin position="70"/>
        <end position="94"/>
    </location>
</feature>
<reference evidence="3 4" key="1">
    <citation type="submission" date="2020-02" db="EMBL/GenBank/DDBJ databases">
        <authorList>
            <person name="Khan S.A."/>
            <person name="Jeon C.O."/>
            <person name="Chun B.H."/>
        </authorList>
    </citation>
    <scope>NUCLEOTIDE SEQUENCE [LARGE SCALE GENOMIC DNA]</scope>
    <source>
        <strain evidence="3 4">H239</strain>
    </source>
</reference>
<dbReference type="Proteomes" id="UP000474802">
    <property type="component" value="Unassembled WGS sequence"/>
</dbReference>
<sequence length="98" mass="10580">MQRSTSCAGRPDSNKAELEAALGQIAQLEETRKQTEADIAALDHLAKTDTEAFRRLVGMPTKADVNRDRIFGFVSGVVASVVATVLFLIGGWLISLFS</sequence>
<gene>
    <name evidence="3" type="ORF">G5575_01365</name>
</gene>
<evidence type="ECO:0000256" key="2">
    <source>
        <dbReference type="SAM" id="Phobius"/>
    </source>
</evidence>
<organism evidence="3 4">
    <name type="scientific">Devosia aurantiaca</name>
    <dbReference type="NCBI Taxonomy" id="2714858"/>
    <lineage>
        <taxon>Bacteria</taxon>
        <taxon>Pseudomonadati</taxon>
        <taxon>Pseudomonadota</taxon>
        <taxon>Alphaproteobacteria</taxon>
        <taxon>Hyphomicrobiales</taxon>
        <taxon>Devosiaceae</taxon>
        <taxon>Devosia</taxon>
    </lineage>
</organism>
<keyword evidence="2" id="KW-0812">Transmembrane</keyword>
<accession>A0A6M1SH54</accession>
<proteinExistence type="predicted"/>
<keyword evidence="4" id="KW-1185">Reference proteome</keyword>
<evidence type="ECO:0008006" key="5">
    <source>
        <dbReference type="Google" id="ProtNLM"/>
    </source>
</evidence>